<evidence type="ECO:0000313" key="3">
    <source>
        <dbReference type="Proteomes" id="UP001295444"/>
    </source>
</evidence>
<proteinExistence type="predicted"/>
<feature type="compositionally biased region" description="Basic and acidic residues" evidence="1">
    <location>
        <begin position="42"/>
        <end position="77"/>
    </location>
</feature>
<dbReference type="Proteomes" id="UP001295444">
    <property type="component" value="Chromosome 11"/>
</dbReference>
<protein>
    <submittedName>
        <fullName evidence="2">Uncharacterized protein</fullName>
    </submittedName>
</protein>
<keyword evidence="3" id="KW-1185">Reference proteome</keyword>
<feature type="region of interest" description="Disordered" evidence="1">
    <location>
        <begin position="1"/>
        <end position="77"/>
    </location>
</feature>
<accession>A0AAD1TAV9</accession>
<gene>
    <name evidence="2" type="ORF">PECUL_23A039777</name>
</gene>
<name>A0AAD1TAV9_PELCU</name>
<organism evidence="2 3">
    <name type="scientific">Pelobates cultripes</name>
    <name type="common">Western spadefoot toad</name>
    <dbReference type="NCBI Taxonomy" id="61616"/>
    <lineage>
        <taxon>Eukaryota</taxon>
        <taxon>Metazoa</taxon>
        <taxon>Chordata</taxon>
        <taxon>Craniata</taxon>
        <taxon>Vertebrata</taxon>
        <taxon>Euteleostomi</taxon>
        <taxon>Amphibia</taxon>
        <taxon>Batrachia</taxon>
        <taxon>Anura</taxon>
        <taxon>Pelobatoidea</taxon>
        <taxon>Pelobatidae</taxon>
        <taxon>Pelobates</taxon>
    </lineage>
</organism>
<evidence type="ECO:0000313" key="2">
    <source>
        <dbReference type="EMBL" id="CAH2321368.1"/>
    </source>
</evidence>
<sequence length="106" mass="12166">MAALSGRHTKKRTYPPEVKAQTVKQDTSAGRPIRRPPPTRPAPERTGKRQDSEEHTRLPIKHDKIQQQHWKIQRDPRNNTQTHLALMPAQKDTCPLLTRHSRTGIG</sequence>
<dbReference type="AlphaFoldDB" id="A0AAD1TAV9"/>
<evidence type="ECO:0000256" key="1">
    <source>
        <dbReference type="SAM" id="MobiDB-lite"/>
    </source>
</evidence>
<reference evidence="2" key="1">
    <citation type="submission" date="2022-03" db="EMBL/GenBank/DDBJ databases">
        <authorList>
            <person name="Alioto T."/>
            <person name="Alioto T."/>
            <person name="Gomez Garrido J."/>
        </authorList>
    </citation>
    <scope>NUCLEOTIDE SEQUENCE</scope>
</reference>
<dbReference type="EMBL" id="OW240922">
    <property type="protein sequence ID" value="CAH2321368.1"/>
    <property type="molecule type" value="Genomic_DNA"/>
</dbReference>